<dbReference type="Proteomes" id="UP000287756">
    <property type="component" value="Chromosome"/>
</dbReference>
<dbReference type="PANTHER" id="PTHR33745">
    <property type="entry name" value="RSBT ANTAGONIST PROTEIN RSBS-RELATED"/>
    <property type="match status" value="1"/>
</dbReference>
<dbReference type="PANTHER" id="PTHR33745:SF3">
    <property type="entry name" value="RSBT CO-ANTAGONIST PROTEIN RSBRC"/>
    <property type="match status" value="1"/>
</dbReference>
<dbReference type="KEGG" id="hli:HLI_06990"/>
<proteinExistence type="predicted"/>
<reference evidence="3 4" key="1">
    <citation type="submission" date="2018-01" db="EMBL/GenBank/DDBJ databases">
        <title>The whole genome sequencing and assembly of Halobacillus litoralis ERB031 strain.</title>
        <authorList>
            <person name="Lee S.-J."/>
            <person name="Park M.-K."/>
            <person name="Kim J.-Y."/>
            <person name="Lee Y.-J."/>
            <person name="Yi H."/>
            <person name="Bahn Y.-S."/>
            <person name="Kim J.F."/>
            <person name="Lee D.-W."/>
        </authorList>
    </citation>
    <scope>NUCLEOTIDE SEQUENCE [LARGE SCALE GENOMIC DNA]</scope>
    <source>
        <strain evidence="3 4">ERB 031</strain>
    </source>
</reference>
<accession>A0A410MB62</accession>
<protein>
    <submittedName>
        <fullName evidence="3">RsbT co-antagonist protein RsbRB</fullName>
    </submittedName>
</protein>
<dbReference type="CDD" id="cd07041">
    <property type="entry name" value="STAS_RsbR_RsbS_like"/>
    <property type="match status" value="1"/>
</dbReference>
<dbReference type="PROSITE" id="PS50801">
    <property type="entry name" value="STAS"/>
    <property type="match status" value="1"/>
</dbReference>
<name>A0A410MB62_9BACI</name>
<dbReference type="AlphaFoldDB" id="A0A410MB62"/>
<dbReference type="SUPFAM" id="SSF52091">
    <property type="entry name" value="SpoIIaa-like"/>
    <property type="match status" value="1"/>
</dbReference>
<dbReference type="RefSeq" id="WP_128524178.1">
    <property type="nucleotide sequence ID" value="NZ_CP026118.1"/>
</dbReference>
<dbReference type="OrthoDB" id="9800154at2"/>
<sequence>MDLNRSLHDFLLNRSFALTEEWYESLDKSESSGVYAAQDAETVKQLKKKNYEFHRYLSQLFILETEEFYQQINEWILKIARDPDHLETPTHDIMREFMRVREQYLDFLNDFITYEDKHISRDLEESWKRKLIEAFDQIMFQVAEEKSTQLNNQIEKQKSVINELSTPLIQLANDRALLPLVGNIDTDRATAILENTLQKCTDQEIDHLFIDLTGVYLVDTMVAHQIFQLIDGLRLIGVVTTVVGIRPEIAQTAVQLGINFSQVKTTATLSQAMAKEYI</sequence>
<evidence type="ECO:0000313" key="4">
    <source>
        <dbReference type="Proteomes" id="UP000287756"/>
    </source>
</evidence>
<evidence type="ECO:0000256" key="1">
    <source>
        <dbReference type="ARBA" id="ARBA00022553"/>
    </source>
</evidence>
<keyword evidence="1" id="KW-0597">Phosphoprotein</keyword>
<dbReference type="Pfam" id="PF01740">
    <property type="entry name" value="STAS"/>
    <property type="match status" value="1"/>
</dbReference>
<gene>
    <name evidence="3" type="ORF">HLI_06990</name>
</gene>
<dbReference type="InterPro" id="IPR002645">
    <property type="entry name" value="STAS_dom"/>
</dbReference>
<dbReference type="Gene3D" id="3.30.750.24">
    <property type="entry name" value="STAS domain"/>
    <property type="match status" value="1"/>
</dbReference>
<feature type="domain" description="STAS" evidence="2">
    <location>
        <begin position="165"/>
        <end position="276"/>
    </location>
</feature>
<evidence type="ECO:0000313" key="3">
    <source>
        <dbReference type="EMBL" id="QAS51984.1"/>
    </source>
</evidence>
<evidence type="ECO:0000259" key="2">
    <source>
        <dbReference type="PROSITE" id="PS50801"/>
    </source>
</evidence>
<dbReference type="InterPro" id="IPR051932">
    <property type="entry name" value="Bact_StressResp_Reg"/>
</dbReference>
<organism evidence="3 4">
    <name type="scientific">Halobacillus litoralis</name>
    <dbReference type="NCBI Taxonomy" id="45668"/>
    <lineage>
        <taxon>Bacteria</taxon>
        <taxon>Bacillati</taxon>
        <taxon>Bacillota</taxon>
        <taxon>Bacilli</taxon>
        <taxon>Bacillales</taxon>
        <taxon>Bacillaceae</taxon>
        <taxon>Halobacillus</taxon>
    </lineage>
</organism>
<dbReference type="InterPro" id="IPR036513">
    <property type="entry name" value="STAS_dom_sf"/>
</dbReference>
<dbReference type="EMBL" id="CP026118">
    <property type="protein sequence ID" value="QAS51984.1"/>
    <property type="molecule type" value="Genomic_DNA"/>
</dbReference>